<reference evidence="4" key="1">
    <citation type="journal article" date="2020" name="mSystems">
        <title>Genome- and Community-Level Interaction Insights into Carbon Utilization and Element Cycling Functions of Hydrothermarchaeota in Hydrothermal Sediment.</title>
        <authorList>
            <person name="Zhou Z."/>
            <person name="Liu Y."/>
            <person name="Xu W."/>
            <person name="Pan J."/>
            <person name="Luo Z.H."/>
            <person name="Li M."/>
        </authorList>
    </citation>
    <scope>NUCLEOTIDE SEQUENCE [LARGE SCALE GENOMIC DNA]</scope>
    <source>
        <strain evidence="4">SpSt-143</strain>
    </source>
</reference>
<gene>
    <name evidence="4" type="ORF">ENO59_09860</name>
</gene>
<evidence type="ECO:0000259" key="2">
    <source>
        <dbReference type="Pfam" id="PF07584"/>
    </source>
</evidence>
<dbReference type="Gene3D" id="3.40.50.880">
    <property type="match status" value="1"/>
</dbReference>
<dbReference type="InterPro" id="IPR002035">
    <property type="entry name" value="VWF_A"/>
</dbReference>
<dbReference type="SUPFAM" id="SSF52317">
    <property type="entry name" value="Class I glutamine amidotransferase-like"/>
    <property type="match status" value="1"/>
</dbReference>
<sequence length="709" mass="76720">MTFLNPLILLALAAAVIPIVVHLFHFRRPQSLPFSSLAFLKSLQQNALERLRIRQWLLLLLRVLALVCLVLAFAQPVVRGPLAAWMGGSSAAAVGLVVDNSPSMQVRDALGAYLEQAKAVARGILEQVEAEGSVCLVPVAGAASTASPLPRAVALERLEGLTVHYGAEKLSTSIRRAQDCLKQTGASGIVYVISDLQATALRDSLAQPLQDPVPTVLIPVGGQTPANLAVVEVRVESQIIEQGQPVHIVATLANYGAAPVGNVLTVLELDGQRVAQATADLPAGGTTRVALAAVPVRRGWLEGTVRVLQPDAFPDDNVRALVLHVPEVRRLLLVAGRQAQTEYLELALSPALRQDRVPFEVTRIEEAALAATALQDYDVVVLAGVQDLSSGELAQLSRYVAEGGGLLLFPGQEIQLEAYQALLRQLEGGQLRGLRGRWNASVPMATFDRVDLGHPVFEHLFVRLPGQQAVRIERPAVYAALHYVAGEGDEHTLIQLSNGLPLLQEIRHGRGRVLLWTIGPDLSWSELPLRGLFVPLLYRTVFYLSAPNESSEALLAGRPATLRIVDLPANAVPELVSPEGLVYRATPEYHAGTGVLRFDPGPSYPGVYQLRAGDSWQRKLAVHLAPEESDLRPIEAEEAVQWLQAALEGPVTLLHVAQPTAKEVVAVLQQAQTGRALWNVFLWLALGFLVLEMWVTLRTRMETVTLQGA</sequence>
<organism evidence="4">
    <name type="scientific">Rhodothermus marinus</name>
    <name type="common">Rhodothermus obamensis</name>
    <dbReference type="NCBI Taxonomy" id="29549"/>
    <lineage>
        <taxon>Bacteria</taxon>
        <taxon>Pseudomonadati</taxon>
        <taxon>Rhodothermota</taxon>
        <taxon>Rhodothermia</taxon>
        <taxon>Rhodothermales</taxon>
        <taxon>Rhodothermaceae</taxon>
        <taxon>Rhodothermus</taxon>
    </lineage>
</organism>
<dbReference type="PANTHER" id="PTHR37464">
    <property type="entry name" value="BLL2463 PROTEIN"/>
    <property type="match status" value="1"/>
</dbReference>
<dbReference type="Pfam" id="PF07584">
    <property type="entry name" value="BatA"/>
    <property type="match status" value="1"/>
</dbReference>
<name>A0A7V2F6S0_RHOMR</name>
<proteinExistence type="predicted"/>
<evidence type="ECO:0000259" key="3">
    <source>
        <dbReference type="Pfam" id="PF13519"/>
    </source>
</evidence>
<protein>
    <submittedName>
        <fullName evidence="4">VWA domain-containing protein</fullName>
    </submittedName>
</protein>
<dbReference type="PANTHER" id="PTHR37464:SF1">
    <property type="entry name" value="BLL2463 PROTEIN"/>
    <property type="match status" value="1"/>
</dbReference>
<comment type="caution">
    <text evidence="4">The sequence shown here is derived from an EMBL/GenBank/DDBJ whole genome shotgun (WGS) entry which is preliminary data.</text>
</comment>
<dbReference type="CDD" id="cd03143">
    <property type="entry name" value="A4_beta-galactosidase_middle_domain"/>
    <property type="match status" value="1"/>
</dbReference>
<dbReference type="InterPro" id="IPR011933">
    <property type="entry name" value="Double_TM_dom"/>
</dbReference>
<dbReference type="Pfam" id="PF13519">
    <property type="entry name" value="VWA_2"/>
    <property type="match status" value="1"/>
</dbReference>
<dbReference type="InterPro" id="IPR029062">
    <property type="entry name" value="Class_I_gatase-like"/>
</dbReference>
<feature type="domain" description="VWFA" evidence="3">
    <location>
        <begin position="96"/>
        <end position="195"/>
    </location>
</feature>
<keyword evidence="1" id="KW-0812">Transmembrane</keyword>
<dbReference type="SUPFAM" id="SSF53300">
    <property type="entry name" value="vWA-like"/>
    <property type="match status" value="1"/>
</dbReference>
<evidence type="ECO:0000313" key="4">
    <source>
        <dbReference type="EMBL" id="HER96804.1"/>
    </source>
</evidence>
<feature type="transmembrane region" description="Helical" evidence="1">
    <location>
        <begin position="56"/>
        <end position="74"/>
    </location>
</feature>
<feature type="transmembrane region" description="Helical" evidence="1">
    <location>
        <begin position="676"/>
        <end position="697"/>
    </location>
</feature>
<dbReference type="NCBIfam" id="TIGR02226">
    <property type="entry name" value="two_anch"/>
    <property type="match status" value="1"/>
</dbReference>
<keyword evidence="1" id="KW-0472">Membrane</keyword>
<keyword evidence="1" id="KW-1133">Transmembrane helix</keyword>
<feature type="transmembrane region" description="Helical" evidence="1">
    <location>
        <begin position="6"/>
        <end position="26"/>
    </location>
</feature>
<dbReference type="AlphaFoldDB" id="A0A7V2F6S0"/>
<feature type="domain" description="Aerotolerance regulator N-terminal" evidence="2">
    <location>
        <begin position="1"/>
        <end position="76"/>
    </location>
</feature>
<dbReference type="EMBL" id="DSGB01000006">
    <property type="protein sequence ID" value="HER96804.1"/>
    <property type="molecule type" value="Genomic_DNA"/>
</dbReference>
<accession>A0A7V2F6S0</accession>
<dbReference type="InterPro" id="IPR036465">
    <property type="entry name" value="vWFA_dom_sf"/>
</dbReference>
<dbReference type="Gene3D" id="3.40.50.410">
    <property type="entry name" value="von Willebrand factor, type A domain"/>
    <property type="match status" value="1"/>
</dbReference>
<evidence type="ECO:0000256" key="1">
    <source>
        <dbReference type="SAM" id="Phobius"/>
    </source>
</evidence>
<dbReference type="InterPro" id="IPR024163">
    <property type="entry name" value="Aerotolerance_reg_N"/>
</dbReference>